<organism evidence="1 2">
    <name type="scientific">Hominisplanchenecus murintestinalis</name>
    <dbReference type="NCBI Taxonomy" id="2941517"/>
    <lineage>
        <taxon>Bacteria</taxon>
        <taxon>Bacillati</taxon>
        <taxon>Bacillota</taxon>
        <taxon>Clostridia</taxon>
        <taxon>Lachnospirales</taxon>
        <taxon>Lachnospiraceae</taxon>
        <taxon>Hominisplanchenecus</taxon>
    </lineage>
</organism>
<dbReference type="Proteomes" id="UP000307720">
    <property type="component" value="Unassembled WGS sequence"/>
</dbReference>
<proteinExistence type="predicted"/>
<comment type="caution">
    <text evidence="1">The sequence shown here is derived from an EMBL/GenBank/DDBJ whole genome shotgun (WGS) entry which is preliminary data.</text>
</comment>
<gene>
    <name evidence="1" type="ORF">E5357_04060</name>
</gene>
<name>A0AC61R2G6_9FIRM</name>
<evidence type="ECO:0000313" key="2">
    <source>
        <dbReference type="Proteomes" id="UP000307720"/>
    </source>
</evidence>
<accession>A0AC61R2G6</accession>
<evidence type="ECO:0000313" key="1">
    <source>
        <dbReference type="EMBL" id="TGX99904.1"/>
    </source>
</evidence>
<reference evidence="1" key="1">
    <citation type="submission" date="2019-04" db="EMBL/GenBank/DDBJ databases">
        <title>Microbes associate with the intestines of laboratory mice.</title>
        <authorList>
            <person name="Navarre W."/>
            <person name="Wong E."/>
            <person name="Huang K."/>
            <person name="Tropini C."/>
            <person name="Ng K."/>
            <person name="Yu B."/>
        </authorList>
    </citation>
    <scope>NUCLEOTIDE SEQUENCE</scope>
    <source>
        <strain evidence="1">NM72_1-8</strain>
    </source>
</reference>
<protein>
    <submittedName>
        <fullName evidence="1">Replication initiator protein A</fullName>
    </submittedName>
</protein>
<keyword evidence="2" id="KW-1185">Reference proteome</keyword>
<sequence length="295" mass="33508">MSSVTLSDYYCGDEEIRFSHFRIPRQLITHSRFKPLSADAKLLYGMLLNRMSLSAKNDWHDNSGRVYIYFTVKEVCEVIGCGRNKAMRLLAELDTSKGIGLIERIKQGQGKPDRIFVKRITMQEHMEAPDQGPAAPILPADFSDVQRSEKSTSRHRENRRLEVSKANPNYTDKNQTDFIHTNQSIYPPTPTANQAVMDRYELREEPRKNSMSYGLLQFFYCSARCWGNASHRETHFFCGKNAVKKGIIYPATPQRTAPPKGGAVRASMSFVKHKRPLLGGTAPLKPPAHEKYVSP</sequence>
<dbReference type="EMBL" id="SRZB01000004">
    <property type="protein sequence ID" value="TGX99904.1"/>
    <property type="molecule type" value="Genomic_DNA"/>
</dbReference>